<comment type="caution">
    <text evidence="15">The sequence shown here is derived from an EMBL/GenBank/DDBJ whole genome shotgun (WGS) entry which is preliminary data.</text>
</comment>
<name>A0ABW3T0G0_9CAUL</name>
<feature type="signal peptide" evidence="12">
    <location>
        <begin position="1"/>
        <end position="31"/>
    </location>
</feature>
<organism evidence="15 16">
    <name type="scientific">Phenylobacterium conjunctum</name>
    <dbReference type="NCBI Taxonomy" id="1298959"/>
    <lineage>
        <taxon>Bacteria</taxon>
        <taxon>Pseudomonadati</taxon>
        <taxon>Pseudomonadota</taxon>
        <taxon>Alphaproteobacteria</taxon>
        <taxon>Caulobacterales</taxon>
        <taxon>Caulobacteraceae</taxon>
        <taxon>Phenylobacterium</taxon>
    </lineage>
</organism>
<gene>
    <name evidence="15" type="ORF">ACFQ27_04705</name>
</gene>
<evidence type="ECO:0000259" key="13">
    <source>
        <dbReference type="Pfam" id="PF00593"/>
    </source>
</evidence>
<evidence type="ECO:0000256" key="10">
    <source>
        <dbReference type="PROSITE-ProRule" id="PRU10144"/>
    </source>
</evidence>
<dbReference type="InterPro" id="IPR036942">
    <property type="entry name" value="Beta-barrel_TonB_sf"/>
</dbReference>
<feature type="chain" id="PRO_5045064275" evidence="12">
    <location>
        <begin position="32"/>
        <end position="994"/>
    </location>
</feature>
<evidence type="ECO:0000256" key="4">
    <source>
        <dbReference type="ARBA" id="ARBA00022692"/>
    </source>
</evidence>
<dbReference type="InterPro" id="IPR037066">
    <property type="entry name" value="Plug_dom_sf"/>
</dbReference>
<dbReference type="RefSeq" id="WP_377352789.1">
    <property type="nucleotide sequence ID" value="NZ_JBHTLQ010000007.1"/>
</dbReference>
<evidence type="ECO:0000256" key="2">
    <source>
        <dbReference type="ARBA" id="ARBA00022448"/>
    </source>
</evidence>
<evidence type="ECO:0000256" key="8">
    <source>
        <dbReference type="ARBA" id="ARBA00023237"/>
    </source>
</evidence>
<evidence type="ECO:0000256" key="5">
    <source>
        <dbReference type="ARBA" id="ARBA00022729"/>
    </source>
</evidence>
<keyword evidence="4 9" id="KW-0812">Transmembrane</keyword>
<feature type="domain" description="TonB-dependent receptor plug" evidence="14">
    <location>
        <begin position="52"/>
        <end position="164"/>
    </location>
</feature>
<dbReference type="Pfam" id="PF07715">
    <property type="entry name" value="Plug"/>
    <property type="match status" value="1"/>
</dbReference>
<proteinExistence type="inferred from homology"/>
<feature type="short sequence motif" description="TonB C-terminal box" evidence="10">
    <location>
        <begin position="977"/>
        <end position="994"/>
    </location>
</feature>
<keyword evidence="16" id="KW-1185">Reference proteome</keyword>
<keyword evidence="8 9" id="KW-0998">Cell outer membrane</keyword>
<dbReference type="InterPro" id="IPR010917">
    <property type="entry name" value="TonB_rcpt_CS"/>
</dbReference>
<feature type="domain" description="TonB-dependent receptor-like beta-barrel" evidence="13">
    <location>
        <begin position="400"/>
        <end position="952"/>
    </location>
</feature>
<dbReference type="PANTHER" id="PTHR47234">
    <property type="match status" value="1"/>
</dbReference>
<evidence type="ECO:0000256" key="12">
    <source>
        <dbReference type="SAM" id="SignalP"/>
    </source>
</evidence>
<sequence length="994" mass="105447">MKTNTMRERLLASSMICGVALAALAASPAFAQDEVQEVVVTGTRIPTPNLTSVSPVTAIGAAELKAQGVTRVEDMINSLPQAFAAQGSSISNGSNGTATVNLRGLGPSRTLVLIDGRRLGPGNPSQSTAAVADLNFIPSALVERVDVLTGGASAVYGADAVAGVVNFIMKKDFEGVQLNAQWSTYQHSQHSDGLQSIIKAKAATANDPSQFALPKDNVRDGDGAEVTLTFGVNSADGKGNITAYASYRQINAVLQGNRDYSVCTLNSGNAFTCGGSGTASPARVGGFTVAGNTFRARNATTDVYNFGPTNYYQRPDERYALGAFAHYQVADWAEAYAQVMFMDDRSVAQIAPGGIFAANFNINCDNAFLTATQQGQLCGANAGTANNFRGVVAKRNVEGGGRQSDFRHQSYRYVVGLKGDLSENWNYDAYMEYTATQFSASQTAYFQTARIQNALIARRNAAGQIVCQSVIDGTDPACVPYNIFQEGQVTQAALNYLQVPSYTGGDASERVVNFTVGGNLGAYGVKSPWAEDGVGVAFGSEYRREHVDFHADFVATAGLLNGAGGAAPPINKSFDLYELFGEARIPIAQDMPFAKSLQMELAYRYSDYSFGPNTNTYKVAGDWEPVDGLRLRASYQRAVRAPNIVELYATPNHVLDGSTDLCAGAAIGSARNTRCAAVFKLTPAQVAAIEPNPANQYYGQTAGNANLQPEKSDTVSLGFVARPTFAPGLNFSVDWFDIKVEDYISPIGADTIMKQCIDNGVDSFCSLIQRDSNNSIWLSPNGPLGHVIDQTKNTGSLHTAGIDFAANYRTDLSVIGWDGGGSVAMSLASTWLDKLEVQSLPGGASTDCAGLYGALCTALLGAGTSGGPSPEWRHKFRATWNTPFPMDLALSAQVRHFSSVDLDSTSSQPGLGGAAPGGPTTDLKLGARTYLDLLATWTVADRYNFRLGVNNVLDKDPPLNGAANCPSGPCNGNTWPQVYDSLGRYLFIGLTADF</sequence>
<evidence type="ECO:0000256" key="1">
    <source>
        <dbReference type="ARBA" id="ARBA00004571"/>
    </source>
</evidence>
<dbReference type="Gene3D" id="2.170.130.10">
    <property type="entry name" value="TonB-dependent receptor, plug domain"/>
    <property type="match status" value="1"/>
</dbReference>
<accession>A0ABW3T0G0</accession>
<keyword evidence="2 9" id="KW-0813">Transport</keyword>
<keyword evidence="6 11" id="KW-0798">TonB box</keyword>
<dbReference type="EMBL" id="JBHTLQ010000007">
    <property type="protein sequence ID" value="MFD1189871.1"/>
    <property type="molecule type" value="Genomic_DNA"/>
</dbReference>
<dbReference type="PROSITE" id="PS52016">
    <property type="entry name" value="TONB_DEPENDENT_REC_3"/>
    <property type="match status" value="1"/>
</dbReference>
<comment type="subcellular location">
    <subcellularLocation>
        <location evidence="1 9">Cell outer membrane</location>
        <topology evidence="1 9">Multi-pass membrane protein</topology>
    </subcellularLocation>
</comment>
<evidence type="ECO:0000256" key="11">
    <source>
        <dbReference type="RuleBase" id="RU003357"/>
    </source>
</evidence>
<keyword evidence="3 9" id="KW-1134">Transmembrane beta strand</keyword>
<evidence type="ECO:0000256" key="3">
    <source>
        <dbReference type="ARBA" id="ARBA00022452"/>
    </source>
</evidence>
<comment type="similarity">
    <text evidence="9 11">Belongs to the TonB-dependent receptor family.</text>
</comment>
<dbReference type="Pfam" id="PF00593">
    <property type="entry name" value="TonB_dep_Rec_b-barrel"/>
    <property type="match status" value="1"/>
</dbReference>
<evidence type="ECO:0000313" key="16">
    <source>
        <dbReference type="Proteomes" id="UP001597216"/>
    </source>
</evidence>
<evidence type="ECO:0000259" key="14">
    <source>
        <dbReference type="Pfam" id="PF07715"/>
    </source>
</evidence>
<keyword evidence="7 9" id="KW-0472">Membrane</keyword>
<evidence type="ECO:0000256" key="7">
    <source>
        <dbReference type="ARBA" id="ARBA00023136"/>
    </source>
</evidence>
<dbReference type="PANTHER" id="PTHR47234:SF2">
    <property type="entry name" value="TONB-DEPENDENT RECEPTOR"/>
    <property type="match status" value="1"/>
</dbReference>
<dbReference type="Gene3D" id="2.40.170.20">
    <property type="entry name" value="TonB-dependent receptor, beta-barrel domain"/>
    <property type="match status" value="1"/>
</dbReference>
<keyword evidence="15" id="KW-0675">Receptor</keyword>
<dbReference type="Proteomes" id="UP001597216">
    <property type="component" value="Unassembled WGS sequence"/>
</dbReference>
<protein>
    <submittedName>
        <fullName evidence="15">TonB-dependent receptor plug domain-containing protein</fullName>
    </submittedName>
</protein>
<evidence type="ECO:0000256" key="9">
    <source>
        <dbReference type="PROSITE-ProRule" id="PRU01360"/>
    </source>
</evidence>
<dbReference type="SUPFAM" id="SSF56935">
    <property type="entry name" value="Porins"/>
    <property type="match status" value="1"/>
</dbReference>
<keyword evidence="5 12" id="KW-0732">Signal</keyword>
<evidence type="ECO:0000256" key="6">
    <source>
        <dbReference type="ARBA" id="ARBA00023077"/>
    </source>
</evidence>
<reference evidence="16" key="1">
    <citation type="journal article" date="2019" name="Int. J. Syst. Evol. Microbiol.">
        <title>The Global Catalogue of Microorganisms (GCM) 10K type strain sequencing project: providing services to taxonomists for standard genome sequencing and annotation.</title>
        <authorList>
            <consortium name="The Broad Institute Genomics Platform"/>
            <consortium name="The Broad Institute Genome Sequencing Center for Infectious Disease"/>
            <person name="Wu L."/>
            <person name="Ma J."/>
        </authorList>
    </citation>
    <scope>NUCLEOTIDE SEQUENCE [LARGE SCALE GENOMIC DNA]</scope>
    <source>
        <strain evidence="16">CCUG 55074</strain>
    </source>
</reference>
<dbReference type="PROSITE" id="PS01156">
    <property type="entry name" value="TONB_DEPENDENT_REC_2"/>
    <property type="match status" value="1"/>
</dbReference>
<dbReference type="InterPro" id="IPR039426">
    <property type="entry name" value="TonB-dep_rcpt-like"/>
</dbReference>
<evidence type="ECO:0000313" key="15">
    <source>
        <dbReference type="EMBL" id="MFD1189871.1"/>
    </source>
</evidence>
<dbReference type="InterPro" id="IPR012910">
    <property type="entry name" value="Plug_dom"/>
</dbReference>
<dbReference type="InterPro" id="IPR000531">
    <property type="entry name" value="Beta-barrel_TonB"/>
</dbReference>